<proteinExistence type="predicted"/>
<reference evidence="4" key="1">
    <citation type="journal article" date="2019" name="Int. J. Syst. Evol. Microbiol.">
        <title>The Global Catalogue of Microorganisms (GCM) 10K type strain sequencing project: providing services to taxonomists for standard genome sequencing and annotation.</title>
        <authorList>
            <consortium name="The Broad Institute Genomics Platform"/>
            <consortium name="The Broad Institute Genome Sequencing Center for Infectious Disease"/>
            <person name="Wu L."/>
            <person name="Ma J."/>
        </authorList>
    </citation>
    <scope>NUCLEOTIDE SEQUENCE [LARGE SCALE GENOMIC DNA]</scope>
    <source>
        <strain evidence="4">CCUG 55585</strain>
    </source>
</reference>
<evidence type="ECO:0000256" key="1">
    <source>
        <dbReference type="SAM" id="MobiDB-lite"/>
    </source>
</evidence>
<comment type="caution">
    <text evidence="3">The sequence shown here is derived from an EMBL/GenBank/DDBJ whole genome shotgun (WGS) entry which is preliminary data.</text>
</comment>
<accession>A0ABW2YAL3</accession>
<evidence type="ECO:0000313" key="4">
    <source>
        <dbReference type="Proteomes" id="UP001597110"/>
    </source>
</evidence>
<dbReference type="InterPro" id="IPR046519">
    <property type="entry name" value="X-Tfes_XVIPCD"/>
</dbReference>
<evidence type="ECO:0000259" key="2">
    <source>
        <dbReference type="Pfam" id="PF20410"/>
    </source>
</evidence>
<dbReference type="EMBL" id="JBHTIF010000001">
    <property type="protein sequence ID" value="MFD0725163.1"/>
    <property type="molecule type" value="Genomic_DNA"/>
</dbReference>
<protein>
    <submittedName>
        <fullName evidence="3">XVIPCD domain-containing protein</fullName>
    </submittedName>
</protein>
<dbReference type="RefSeq" id="WP_386822778.1">
    <property type="nucleotide sequence ID" value="NZ_JBHTIF010000001.1"/>
</dbReference>
<organism evidence="3 4">
    <name type="scientific">Lysobacter brunescens</name>
    <dbReference type="NCBI Taxonomy" id="262323"/>
    <lineage>
        <taxon>Bacteria</taxon>
        <taxon>Pseudomonadati</taxon>
        <taxon>Pseudomonadota</taxon>
        <taxon>Gammaproteobacteria</taxon>
        <taxon>Lysobacterales</taxon>
        <taxon>Lysobacteraceae</taxon>
        <taxon>Lysobacter</taxon>
    </lineage>
</organism>
<name>A0ABW2YAL3_9GAMM</name>
<evidence type="ECO:0000313" key="3">
    <source>
        <dbReference type="EMBL" id="MFD0725163.1"/>
    </source>
</evidence>
<dbReference type="InterPro" id="IPR029058">
    <property type="entry name" value="AB_hydrolase_fold"/>
</dbReference>
<dbReference type="Proteomes" id="UP001597110">
    <property type="component" value="Unassembled WGS sequence"/>
</dbReference>
<feature type="domain" description="X-Tfes XVIPCD" evidence="2">
    <location>
        <begin position="295"/>
        <end position="381"/>
    </location>
</feature>
<dbReference type="SUPFAM" id="SSF53474">
    <property type="entry name" value="alpha/beta-Hydrolases"/>
    <property type="match status" value="1"/>
</dbReference>
<dbReference type="Pfam" id="PF20410">
    <property type="entry name" value="X-Tfes_XVIPCD"/>
    <property type="match status" value="1"/>
</dbReference>
<sequence length="410" mass="44238">MSDPYAKDAQIFTFGVHGTINTPENVREVTQRISAAVGRTTEGANLWDNGFDWRARTETVMRPQFDPQGIYMGEAPVSQNVPGTAHQMNGTRDREIASERFAAHVLQQVDNAIERGDLDRNKPLTLNLVGFSHGGNVSILASDEISEGMKQRGINAAIHVTTLSTPAYTWGPENPDTARDRVQADGVKFAHTHFNTPGDGVIRLAMARANYNTEVTRNYDFPNAPFGANGLANHGAVQSVPEMMDAAAETMRQRFNGLAPAQQRSDAGEQDVRVAGVTPATPGAAVDWNRFNADPMIQQASTALARAVPDAPQDTQNPSLLAGIAGVAAENRFKSIGDVAFGQNGQTAFVTDREKTDPAARVAPVDMALASKPTEQVMDRFAAALDTSRTQAVAQETQEQQQRQSAPRMA</sequence>
<feature type="compositionally biased region" description="Low complexity" evidence="1">
    <location>
        <begin position="389"/>
        <end position="404"/>
    </location>
</feature>
<gene>
    <name evidence="3" type="ORF">ACFQ0E_06060</name>
</gene>
<feature type="region of interest" description="Disordered" evidence="1">
    <location>
        <begin position="387"/>
        <end position="410"/>
    </location>
</feature>
<keyword evidence="4" id="KW-1185">Reference proteome</keyword>